<name>A0ABS5N054_9PSED</name>
<organism evidence="1 2">
    <name type="scientific">Pseudomonas rustica</name>
    <dbReference type="NCBI Taxonomy" id="2827099"/>
    <lineage>
        <taxon>Bacteria</taxon>
        <taxon>Pseudomonadati</taxon>
        <taxon>Pseudomonadota</taxon>
        <taxon>Gammaproteobacteria</taxon>
        <taxon>Pseudomonadales</taxon>
        <taxon>Pseudomonadaceae</taxon>
        <taxon>Pseudomonas</taxon>
    </lineage>
</organism>
<dbReference type="Proteomes" id="UP000676035">
    <property type="component" value="Unassembled WGS sequence"/>
</dbReference>
<dbReference type="SUPFAM" id="SSF55486">
    <property type="entry name" value="Metalloproteases ('zincins'), catalytic domain"/>
    <property type="match status" value="1"/>
</dbReference>
<dbReference type="EMBL" id="JAGYHF010000008">
    <property type="protein sequence ID" value="MBS4079944.1"/>
    <property type="molecule type" value="Genomic_DNA"/>
</dbReference>
<protein>
    <submittedName>
        <fullName evidence="1">Uncharacterized protein</fullName>
    </submittedName>
</protein>
<comment type="caution">
    <text evidence="1">The sequence shown here is derived from an EMBL/GenBank/DDBJ whole genome shotgun (WGS) entry which is preliminary data.</text>
</comment>
<sequence>MTTMTQATVAIDDTPWPAEQNTTLARSLAAPLGGKIPIFIHAFIHDDVTQPQSEIFAEHFLPMVKELEGVTGRRVSVQFIRNQPTYTDFAYMNEDELVTMKKWRDRTHDYKVEKNLPSTRTTKFILLTKSALNDRVAGLAGTGQQAAIASLKSAANVGHEIGHTLDALHENSEVFYRGGWWCESYMIPNPKLLVGNCHTFTEANRARISNFLSNVP</sequence>
<evidence type="ECO:0000313" key="2">
    <source>
        <dbReference type="Proteomes" id="UP000676035"/>
    </source>
</evidence>
<dbReference type="InterPro" id="IPR024079">
    <property type="entry name" value="MetalloPept_cat_dom_sf"/>
</dbReference>
<reference evidence="1 2" key="1">
    <citation type="submission" date="2021-04" db="EMBL/GenBank/DDBJ databases">
        <title>Pseudomonas rustica sp. nov. isolated from raw milk.</title>
        <authorList>
            <person name="Fiedler G."/>
            <person name="Gieschler S."/>
            <person name="Kabisch J."/>
            <person name="Grimmler C."/>
            <person name="Brinks E."/>
            <person name="Wagner N."/>
            <person name="Hetzer B."/>
            <person name="Franz C.M.A.P."/>
            <person name="Boehnlein C."/>
        </authorList>
    </citation>
    <scope>NUCLEOTIDE SEQUENCE [LARGE SCALE GENOMIC DNA]</scope>
    <source>
        <strain evidence="1 2">MBT-4</strain>
    </source>
</reference>
<evidence type="ECO:0000313" key="1">
    <source>
        <dbReference type="EMBL" id="MBS4079944.1"/>
    </source>
</evidence>
<proteinExistence type="predicted"/>
<accession>A0ABS5N054</accession>
<gene>
    <name evidence="1" type="ORF">KFS80_16780</name>
</gene>
<dbReference type="Gene3D" id="3.40.390.10">
    <property type="entry name" value="Collagenase (Catalytic Domain)"/>
    <property type="match status" value="1"/>
</dbReference>
<dbReference type="RefSeq" id="WP_212545378.1">
    <property type="nucleotide sequence ID" value="NZ_JAGYHE010000006.1"/>
</dbReference>
<keyword evidence="2" id="KW-1185">Reference proteome</keyword>